<evidence type="ECO:0000313" key="3">
    <source>
        <dbReference type="Proteomes" id="UP000185687"/>
    </source>
</evidence>
<reference evidence="2 3" key="1">
    <citation type="submission" date="2017-01" db="EMBL/GenBank/DDBJ databases">
        <authorList>
            <person name="Mah S.A."/>
            <person name="Swanson W.J."/>
            <person name="Moy G.W."/>
            <person name="Vacquier V.D."/>
        </authorList>
    </citation>
    <scope>NUCLEOTIDE SEQUENCE [LARGE SCALE GENOMIC DNA]</scope>
    <source>
        <strain evidence="2 3">CGMCC 1.8909</strain>
    </source>
</reference>
<dbReference type="Proteomes" id="UP000185687">
    <property type="component" value="Unassembled WGS sequence"/>
</dbReference>
<proteinExistence type="predicted"/>
<feature type="transmembrane region" description="Helical" evidence="1">
    <location>
        <begin position="13"/>
        <end position="32"/>
    </location>
</feature>
<accession>A0A1N6ZP81</accession>
<dbReference type="EMBL" id="FTNP01000001">
    <property type="protein sequence ID" value="SIR28703.1"/>
    <property type="molecule type" value="Genomic_DNA"/>
</dbReference>
<gene>
    <name evidence="2" type="ORF">SAMN05421809_0869</name>
</gene>
<keyword evidence="1" id="KW-1133">Transmembrane helix</keyword>
<dbReference type="AlphaFoldDB" id="A0A1N6ZP81"/>
<sequence>MSEALLEYLFPEIATIALFTIAILGMIALLYISTQWDE</sequence>
<keyword evidence="1" id="KW-0812">Transmembrane</keyword>
<keyword evidence="3" id="KW-1185">Reference proteome</keyword>
<name>A0A1N6ZP81_9EURY</name>
<organism evidence="2 3">
    <name type="scientific">Natronorubrum daqingense</name>
    <dbReference type="NCBI Taxonomy" id="588898"/>
    <lineage>
        <taxon>Archaea</taxon>
        <taxon>Methanobacteriati</taxon>
        <taxon>Methanobacteriota</taxon>
        <taxon>Stenosarchaea group</taxon>
        <taxon>Halobacteria</taxon>
        <taxon>Halobacteriales</taxon>
        <taxon>Natrialbaceae</taxon>
        <taxon>Natronorubrum</taxon>
    </lineage>
</organism>
<protein>
    <submittedName>
        <fullName evidence="2">Uncharacterized protein</fullName>
    </submittedName>
</protein>
<evidence type="ECO:0000313" key="2">
    <source>
        <dbReference type="EMBL" id="SIR28703.1"/>
    </source>
</evidence>
<keyword evidence="1" id="KW-0472">Membrane</keyword>
<evidence type="ECO:0000256" key="1">
    <source>
        <dbReference type="SAM" id="Phobius"/>
    </source>
</evidence>